<reference evidence="2" key="1">
    <citation type="submission" date="2023-07" db="EMBL/GenBank/DDBJ databases">
        <title>Chromosome-level Genome Assembly of Striped Snakehead (Channa striata).</title>
        <authorList>
            <person name="Liu H."/>
        </authorList>
    </citation>
    <scope>NUCLEOTIDE SEQUENCE</scope>
    <source>
        <strain evidence="2">Gz</strain>
        <tissue evidence="2">Muscle</tissue>
    </source>
</reference>
<evidence type="ECO:0000313" key="2">
    <source>
        <dbReference type="EMBL" id="KAK2818929.1"/>
    </source>
</evidence>
<organism evidence="2 3">
    <name type="scientific">Channa striata</name>
    <name type="common">Snakehead murrel</name>
    <name type="synonym">Ophicephalus striatus</name>
    <dbReference type="NCBI Taxonomy" id="64152"/>
    <lineage>
        <taxon>Eukaryota</taxon>
        <taxon>Metazoa</taxon>
        <taxon>Chordata</taxon>
        <taxon>Craniata</taxon>
        <taxon>Vertebrata</taxon>
        <taxon>Euteleostomi</taxon>
        <taxon>Actinopterygii</taxon>
        <taxon>Neopterygii</taxon>
        <taxon>Teleostei</taxon>
        <taxon>Neoteleostei</taxon>
        <taxon>Acanthomorphata</taxon>
        <taxon>Anabantaria</taxon>
        <taxon>Anabantiformes</taxon>
        <taxon>Channoidei</taxon>
        <taxon>Channidae</taxon>
        <taxon>Channa</taxon>
    </lineage>
</organism>
<feature type="coiled-coil region" evidence="1">
    <location>
        <begin position="250"/>
        <end position="372"/>
    </location>
</feature>
<sequence length="380" mass="44516">MAVMMTSLLYQATVTRRAQIEVAPQSHPPDYTPHAEEKMLQLENALLLANQNHAQLQSQMENLQQENEKLKTEHAKLLKSTKDAKTAPKGFPYCYGSATSLEEELHNIKNAAIIAYQQNIHLRSQLESLMKQNQQLQAEYTEAKTIVQHYEEVMQEKSILRVSTFKHDKHEKTAALHDQEKKNVTQEQMPIAQASLINQKNNNEIEELPVELCQKDEDKNEVLALQSDSQEVCKITRQLQDKEAENSFTVDKWQIKYESLQEQLKKELSEKKQSWETRFKQVQEEKIVLQHDNKKLAAERSNLQREQQKLLEKNTQLKQEHTQLKEEMSKLVDNKIKLEKETTQLLQDKTKLEEEKAKLEEHSLELQKKLKKKKGFWSRL</sequence>
<dbReference type="AlphaFoldDB" id="A0AA88ITT7"/>
<dbReference type="Proteomes" id="UP001187415">
    <property type="component" value="Unassembled WGS sequence"/>
</dbReference>
<keyword evidence="3" id="KW-1185">Reference proteome</keyword>
<dbReference type="EMBL" id="JAUPFM010000020">
    <property type="protein sequence ID" value="KAK2818929.1"/>
    <property type="molecule type" value="Genomic_DNA"/>
</dbReference>
<accession>A0AA88ITT7</accession>
<protein>
    <submittedName>
        <fullName evidence="2">Uncharacterized protein</fullName>
    </submittedName>
</protein>
<proteinExistence type="predicted"/>
<gene>
    <name evidence="2" type="ORF">Q5P01_024490</name>
</gene>
<keyword evidence="1" id="KW-0175">Coiled coil</keyword>
<name>A0AA88ITT7_CHASR</name>
<evidence type="ECO:0000313" key="3">
    <source>
        <dbReference type="Proteomes" id="UP001187415"/>
    </source>
</evidence>
<comment type="caution">
    <text evidence="2">The sequence shown here is derived from an EMBL/GenBank/DDBJ whole genome shotgun (WGS) entry which is preliminary data.</text>
</comment>
<evidence type="ECO:0000256" key="1">
    <source>
        <dbReference type="SAM" id="Coils"/>
    </source>
</evidence>
<feature type="coiled-coil region" evidence="1">
    <location>
        <begin position="119"/>
        <end position="153"/>
    </location>
</feature>
<feature type="coiled-coil region" evidence="1">
    <location>
        <begin position="39"/>
        <end position="80"/>
    </location>
</feature>